<evidence type="ECO:0000313" key="1">
    <source>
        <dbReference type="EMBL" id="NGX98255.1"/>
    </source>
</evidence>
<evidence type="ECO:0000313" key="2">
    <source>
        <dbReference type="Proteomes" id="UP000480266"/>
    </source>
</evidence>
<dbReference type="AlphaFoldDB" id="A0A7C9VP13"/>
<name>A0A7C9VP13_9BRAD</name>
<protein>
    <submittedName>
        <fullName evidence="1">Uncharacterized protein</fullName>
    </submittedName>
</protein>
<gene>
    <name evidence="1" type="ORF">G4V63_24520</name>
</gene>
<organism evidence="1 2">
    <name type="scientific">Candidatus Afipia apatlaquensis</name>
    <dbReference type="NCBI Taxonomy" id="2712852"/>
    <lineage>
        <taxon>Bacteria</taxon>
        <taxon>Pseudomonadati</taxon>
        <taxon>Pseudomonadota</taxon>
        <taxon>Alphaproteobacteria</taxon>
        <taxon>Hyphomicrobiales</taxon>
        <taxon>Nitrobacteraceae</taxon>
        <taxon>Afipia</taxon>
    </lineage>
</organism>
<accession>A0A7C9VP13</accession>
<proteinExistence type="predicted"/>
<dbReference type="Proteomes" id="UP000480266">
    <property type="component" value="Unassembled WGS sequence"/>
</dbReference>
<keyword evidence="2" id="KW-1185">Reference proteome</keyword>
<comment type="caution">
    <text evidence="1">The sequence shown here is derived from an EMBL/GenBank/DDBJ whole genome shotgun (WGS) entry which is preliminary data.</text>
</comment>
<reference evidence="1" key="1">
    <citation type="submission" date="2020-02" db="EMBL/GenBank/DDBJ databases">
        <title>Draft genome sequence of Candidatus Afipia apatlaquensis IBT-C3, a potential strain for decolorization of textile dyes.</title>
        <authorList>
            <person name="Sanchez-Reyes A."/>
            <person name="Breton-Deval L."/>
            <person name="Mangelson H."/>
            <person name="Sanchez-Flores A."/>
        </authorList>
    </citation>
    <scope>NUCLEOTIDE SEQUENCE [LARGE SCALE GENOMIC DNA]</scope>
    <source>
        <strain evidence="1">IBT-C3</strain>
    </source>
</reference>
<dbReference type="EMBL" id="JAAMRR010001244">
    <property type="protein sequence ID" value="NGX98255.1"/>
    <property type="molecule type" value="Genomic_DNA"/>
</dbReference>
<sequence length="76" mass="8490">MNETTLKHPHLVSAKFVTSILPGRECKVVLRVETDLPTNVMDPAYRADEMNDLTEMLVVFLSENTNIDSVEVSRAG</sequence>